<dbReference type="PANTHER" id="PTHR45339:SF3">
    <property type="entry name" value="HISTIDINE KINASE"/>
    <property type="match status" value="1"/>
</dbReference>
<proteinExistence type="predicted"/>
<dbReference type="InterPro" id="IPR001789">
    <property type="entry name" value="Sig_transdc_resp-reg_receiver"/>
</dbReference>
<sequence length="175" mass="17846">MHPQDACAAPRPDPVSPGQAGRPVMPALPTPLPATDGAARPKRPKRRTGPLRILVVDDTPANLTLARAVLDAAGHATTGVGDGAAGVAAVRDGTFDLVLMDVRMPVMDGLAAARAIRALPPPAGAVPILAMTADTMPSEIANFLAAGMDGHVDKPIDIAALLARVKEAAAIRRGQ</sequence>
<evidence type="ECO:0000259" key="4">
    <source>
        <dbReference type="PROSITE" id="PS50110"/>
    </source>
</evidence>
<evidence type="ECO:0000313" key="6">
    <source>
        <dbReference type="EMBL" id="PLR08108.1"/>
    </source>
</evidence>
<dbReference type="EMBL" id="CP026100">
    <property type="protein sequence ID" value="AYV49315.1"/>
    <property type="molecule type" value="Genomic_DNA"/>
</dbReference>
<keyword evidence="1 2" id="KW-0597">Phosphoprotein</keyword>
<dbReference type="KEGG" id="cfh:C1707_25435"/>
<feature type="region of interest" description="Disordered" evidence="3">
    <location>
        <begin position="1"/>
        <end position="49"/>
    </location>
</feature>
<keyword evidence="8" id="KW-1185">Reference proteome</keyword>
<evidence type="ECO:0000313" key="5">
    <source>
        <dbReference type="EMBL" id="AYV49315.1"/>
    </source>
</evidence>
<dbReference type="InterPro" id="IPR011006">
    <property type="entry name" value="CheY-like_superfamily"/>
</dbReference>
<reference evidence="6 7" key="1">
    <citation type="submission" date="2017-12" db="EMBL/GenBank/DDBJ databases">
        <title>The genome sequence of Caulobacter flavus CGMCC1 15093.</title>
        <authorList>
            <person name="Gao J."/>
            <person name="Mao X."/>
            <person name="Sun J."/>
        </authorList>
    </citation>
    <scope>NUCLEOTIDE SEQUENCE [LARGE SCALE GENOMIC DNA]</scope>
    <source>
        <strain evidence="6 7">CGMCC1 15093</strain>
    </source>
</reference>
<dbReference type="PROSITE" id="PS50110">
    <property type="entry name" value="RESPONSE_REGULATORY"/>
    <property type="match status" value="1"/>
</dbReference>
<evidence type="ECO:0000256" key="1">
    <source>
        <dbReference type="ARBA" id="ARBA00022553"/>
    </source>
</evidence>
<name>A0A2N5CNM3_9CAUL</name>
<dbReference type="SMART" id="SM00448">
    <property type="entry name" value="REC"/>
    <property type="match status" value="1"/>
</dbReference>
<feature type="domain" description="Response regulatory" evidence="4">
    <location>
        <begin position="52"/>
        <end position="169"/>
    </location>
</feature>
<dbReference type="EMBL" id="PJRQ01000043">
    <property type="protein sequence ID" value="PLR08108.1"/>
    <property type="molecule type" value="Genomic_DNA"/>
</dbReference>
<protein>
    <recommendedName>
        <fullName evidence="4">Response regulatory domain-containing protein</fullName>
    </recommendedName>
</protein>
<evidence type="ECO:0000256" key="3">
    <source>
        <dbReference type="SAM" id="MobiDB-lite"/>
    </source>
</evidence>
<dbReference type="OrthoDB" id="9808843at2"/>
<dbReference type="GO" id="GO:0000160">
    <property type="term" value="P:phosphorelay signal transduction system"/>
    <property type="evidence" value="ECO:0007669"/>
    <property type="project" value="InterPro"/>
</dbReference>
<gene>
    <name evidence="5" type="ORF">C1707_25435</name>
    <name evidence="6" type="ORF">CFHF_21315</name>
</gene>
<evidence type="ECO:0000256" key="2">
    <source>
        <dbReference type="PROSITE-ProRule" id="PRU00169"/>
    </source>
</evidence>
<dbReference type="CDD" id="cd17546">
    <property type="entry name" value="REC_hyHK_CKI1_RcsC-like"/>
    <property type="match status" value="1"/>
</dbReference>
<dbReference type="Pfam" id="PF00072">
    <property type="entry name" value="Response_reg"/>
    <property type="match status" value="1"/>
</dbReference>
<evidence type="ECO:0000313" key="8">
    <source>
        <dbReference type="Proteomes" id="UP000281192"/>
    </source>
</evidence>
<dbReference type="Gene3D" id="3.40.50.2300">
    <property type="match status" value="1"/>
</dbReference>
<feature type="compositionally biased region" description="Basic residues" evidence="3">
    <location>
        <begin position="40"/>
        <end position="49"/>
    </location>
</feature>
<dbReference type="Proteomes" id="UP000234483">
    <property type="component" value="Unassembled WGS sequence"/>
</dbReference>
<organism evidence="6 7">
    <name type="scientific">Caulobacter flavus</name>
    <dbReference type="NCBI Taxonomy" id="1679497"/>
    <lineage>
        <taxon>Bacteria</taxon>
        <taxon>Pseudomonadati</taxon>
        <taxon>Pseudomonadota</taxon>
        <taxon>Alphaproteobacteria</taxon>
        <taxon>Caulobacterales</taxon>
        <taxon>Caulobacteraceae</taxon>
        <taxon>Caulobacter</taxon>
    </lineage>
</organism>
<dbReference type="Proteomes" id="UP000281192">
    <property type="component" value="Chromosome"/>
</dbReference>
<dbReference type="AlphaFoldDB" id="A0A2N5CNM3"/>
<feature type="modified residue" description="4-aspartylphosphate" evidence="2">
    <location>
        <position position="101"/>
    </location>
</feature>
<accession>A0A2N5CNM3</accession>
<evidence type="ECO:0000313" key="7">
    <source>
        <dbReference type="Proteomes" id="UP000234483"/>
    </source>
</evidence>
<dbReference type="SUPFAM" id="SSF52172">
    <property type="entry name" value="CheY-like"/>
    <property type="match status" value="1"/>
</dbReference>
<reference evidence="5 8" key="2">
    <citation type="submission" date="2018-01" db="EMBL/GenBank/DDBJ databases">
        <title>Complete genome sequence of Caulobacter flavus RHGG3.</title>
        <authorList>
            <person name="Yang E."/>
        </authorList>
    </citation>
    <scope>NUCLEOTIDE SEQUENCE [LARGE SCALE GENOMIC DNA]</scope>
    <source>
        <strain evidence="5 8">RHGG3</strain>
    </source>
</reference>
<dbReference type="PANTHER" id="PTHR45339">
    <property type="entry name" value="HYBRID SIGNAL TRANSDUCTION HISTIDINE KINASE J"/>
    <property type="match status" value="1"/>
</dbReference>